<name>A0A1Y0HXH9_CELCE</name>
<gene>
    <name evidence="2" type="ORF">CBR64_15920</name>
</gene>
<accession>A0A1Y0HXH9</accession>
<sequence>MTTSESPWWRRRRGRVLVGGAVVLVLAGALTLWLVARGGTDPVDAPVSSSTLEGYPTRGGLTEDGAPSEDLEAAADAWRREDVGGQEEPPAADEPLEVLWAGDIPAADLAFESRYEIRLGDAPTGRLVALRSGDHVASFLAPVDVEGDRTDAYRILADGDEQRWPSRATVELDDGLLLLAESLARSAEPDGLEVVHPEGEDDDVPVVVTVPVDDGLLVGQRGGAIRAASVSAVPDGDGPGLLFTDGGVVTTADLDALWGRLLDPAAGAPTWSALLGAYHGTEERRRADPPVAALWDGSALSDGTPLAVVAVTTSAGDPRAWWEVYASRPAPEAVDGEEPGDPRTDRLGGGEVAPGSPLATRVPPLVAQWLDGGPGGDAEPRPELVVAGGNEVVRVDVLASVDGTSVEGSTVTWPRPDPSTWARDAADVAQVGSTDLPPVVVVGRTADGTPVPVLAD</sequence>
<proteinExistence type="predicted"/>
<dbReference type="RefSeq" id="WP_087471665.1">
    <property type="nucleotide sequence ID" value="NZ_CP021383.1"/>
</dbReference>
<evidence type="ECO:0000313" key="2">
    <source>
        <dbReference type="EMBL" id="ARU52710.1"/>
    </source>
</evidence>
<organism evidence="2 3">
    <name type="scientific">Cellulosimicrobium cellulans</name>
    <name type="common">Arthrobacter luteus</name>
    <dbReference type="NCBI Taxonomy" id="1710"/>
    <lineage>
        <taxon>Bacteria</taxon>
        <taxon>Bacillati</taxon>
        <taxon>Actinomycetota</taxon>
        <taxon>Actinomycetes</taxon>
        <taxon>Micrococcales</taxon>
        <taxon>Promicromonosporaceae</taxon>
        <taxon>Cellulosimicrobium</taxon>
    </lineage>
</organism>
<reference evidence="2 3" key="1">
    <citation type="submission" date="2017-05" db="EMBL/GenBank/DDBJ databases">
        <authorList>
            <person name="Song R."/>
            <person name="Chenine A.L."/>
            <person name="Ruprecht R.M."/>
        </authorList>
    </citation>
    <scope>NUCLEOTIDE SEQUENCE [LARGE SCALE GENOMIC DNA]</scope>
    <source>
        <strain evidence="2 3">PSBB019</strain>
    </source>
</reference>
<dbReference type="OrthoDB" id="9816340at2"/>
<dbReference type="KEGG" id="cceu:CBR64_15920"/>
<evidence type="ECO:0000256" key="1">
    <source>
        <dbReference type="SAM" id="MobiDB-lite"/>
    </source>
</evidence>
<evidence type="ECO:0000313" key="3">
    <source>
        <dbReference type="Proteomes" id="UP000196228"/>
    </source>
</evidence>
<feature type="region of interest" description="Disordered" evidence="1">
    <location>
        <begin position="330"/>
        <end position="359"/>
    </location>
</feature>
<feature type="region of interest" description="Disordered" evidence="1">
    <location>
        <begin position="43"/>
        <end position="72"/>
    </location>
</feature>
<dbReference type="Proteomes" id="UP000196228">
    <property type="component" value="Chromosome"/>
</dbReference>
<protein>
    <submittedName>
        <fullName evidence="2">Uncharacterized protein</fullName>
    </submittedName>
</protein>
<dbReference type="AlphaFoldDB" id="A0A1Y0HXH9"/>
<dbReference type="EMBL" id="CP021383">
    <property type="protein sequence ID" value="ARU52710.1"/>
    <property type="molecule type" value="Genomic_DNA"/>
</dbReference>